<protein>
    <submittedName>
        <fullName evidence="1">Unannotated protein</fullName>
    </submittedName>
</protein>
<dbReference type="AlphaFoldDB" id="A0A6J7P6A7"/>
<name>A0A6J7P6A7_9ZZZZ</name>
<proteinExistence type="predicted"/>
<organism evidence="1">
    <name type="scientific">freshwater metagenome</name>
    <dbReference type="NCBI Taxonomy" id="449393"/>
    <lineage>
        <taxon>unclassified sequences</taxon>
        <taxon>metagenomes</taxon>
        <taxon>ecological metagenomes</taxon>
    </lineage>
</organism>
<reference evidence="1" key="1">
    <citation type="submission" date="2020-05" db="EMBL/GenBank/DDBJ databases">
        <authorList>
            <person name="Chiriac C."/>
            <person name="Salcher M."/>
            <person name="Ghai R."/>
            <person name="Kavagutti S V."/>
        </authorList>
    </citation>
    <scope>NUCLEOTIDE SEQUENCE</scope>
</reference>
<accession>A0A6J7P6A7</accession>
<dbReference type="EMBL" id="CAFBOZ010000067">
    <property type="protein sequence ID" value="CAB5000488.1"/>
    <property type="molecule type" value="Genomic_DNA"/>
</dbReference>
<evidence type="ECO:0000313" key="1">
    <source>
        <dbReference type="EMBL" id="CAB5000488.1"/>
    </source>
</evidence>
<gene>
    <name evidence="1" type="ORF">UFOPK3992_00606</name>
</gene>
<sequence>MTLLVELARSIPEVVVDHAREWADTRDTGALLTLADPILRLSFALTLAPWPADAVALVRDSPSVLPADRQLLLTAMG</sequence>